<dbReference type="RefSeq" id="WP_010620657.1">
    <property type="nucleotide sequence ID" value="NZ_CP042371.1"/>
</dbReference>
<keyword evidence="5" id="KW-1185">Reference proteome</keyword>
<dbReference type="EMBL" id="PUFO01000014">
    <property type="protein sequence ID" value="TDG80003.1"/>
    <property type="molecule type" value="Genomic_DNA"/>
</dbReference>
<dbReference type="InterPro" id="IPR002930">
    <property type="entry name" value="GCV_H"/>
</dbReference>
<dbReference type="InterPro" id="IPR003016">
    <property type="entry name" value="2-oxoA_DH_lipoyl-BS"/>
</dbReference>
<protein>
    <recommendedName>
        <fullName evidence="3">Lipoyl-binding domain-containing protein</fullName>
    </recommendedName>
</protein>
<proteinExistence type="inferred from homology"/>
<reference evidence="4 5" key="1">
    <citation type="journal article" date="2019" name="Appl. Microbiol. Biotechnol.">
        <title>Uncovering carbohydrate metabolism through a genotype-phenotype association study of 56 lactic acid bacteria genomes.</title>
        <authorList>
            <person name="Buron-Moles G."/>
            <person name="Chailyan A."/>
            <person name="Dolejs I."/>
            <person name="Forster J."/>
            <person name="Miks M.H."/>
        </authorList>
    </citation>
    <scope>NUCLEOTIDE SEQUENCE [LARGE SCALE GENOMIC DNA]</scope>
    <source>
        <strain evidence="4 5">ATCC 49373</strain>
    </source>
</reference>
<evidence type="ECO:0000313" key="4">
    <source>
        <dbReference type="EMBL" id="TDG80003.1"/>
    </source>
</evidence>
<dbReference type="GO" id="GO:0019464">
    <property type="term" value="P:glycine decarboxylation via glycine cleavage system"/>
    <property type="evidence" value="ECO:0007669"/>
    <property type="project" value="InterPro"/>
</dbReference>
<evidence type="ECO:0000256" key="1">
    <source>
        <dbReference type="ARBA" id="ARBA00009249"/>
    </source>
</evidence>
<dbReference type="PANTHER" id="PTHR11715:SF3">
    <property type="entry name" value="GLYCINE CLEAVAGE SYSTEM H PROTEIN-RELATED"/>
    <property type="match status" value="1"/>
</dbReference>
<organism evidence="4 5">
    <name type="scientific">Secundilactobacillus malefermentans</name>
    <dbReference type="NCBI Taxonomy" id="176292"/>
    <lineage>
        <taxon>Bacteria</taxon>
        <taxon>Bacillati</taxon>
        <taxon>Bacillota</taxon>
        <taxon>Bacilli</taxon>
        <taxon>Lactobacillales</taxon>
        <taxon>Lactobacillaceae</taxon>
        <taxon>Secundilactobacillus</taxon>
    </lineage>
</organism>
<dbReference type="InterPro" id="IPR011053">
    <property type="entry name" value="Single_hybrid_motif"/>
</dbReference>
<gene>
    <name evidence="4" type="ORF">C5L31_000610</name>
</gene>
<evidence type="ECO:0000256" key="2">
    <source>
        <dbReference type="ARBA" id="ARBA00022823"/>
    </source>
</evidence>
<dbReference type="GO" id="GO:0005737">
    <property type="term" value="C:cytoplasm"/>
    <property type="evidence" value="ECO:0007669"/>
    <property type="project" value="TreeGrafter"/>
</dbReference>
<dbReference type="AlphaFoldDB" id="A0A4R5NS91"/>
<evidence type="ECO:0000259" key="3">
    <source>
        <dbReference type="PROSITE" id="PS50968"/>
    </source>
</evidence>
<dbReference type="PROSITE" id="PS50968">
    <property type="entry name" value="BIOTINYL_LIPOYL"/>
    <property type="match status" value="1"/>
</dbReference>
<dbReference type="Proteomes" id="UP000294854">
    <property type="component" value="Unassembled WGS sequence"/>
</dbReference>
<feature type="domain" description="Lipoyl-binding" evidence="3">
    <location>
        <begin position="16"/>
        <end position="98"/>
    </location>
</feature>
<dbReference type="SUPFAM" id="SSF51230">
    <property type="entry name" value="Single hybrid motif"/>
    <property type="match status" value="1"/>
</dbReference>
<dbReference type="InterPro" id="IPR000089">
    <property type="entry name" value="Biotin_lipoyl"/>
</dbReference>
<dbReference type="PROSITE" id="PS00189">
    <property type="entry name" value="LIPOYL"/>
    <property type="match status" value="1"/>
</dbReference>
<comment type="caution">
    <text evidence="4">The sequence shown here is derived from an EMBL/GenBank/DDBJ whole genome shotgun (WGS) entry which is preliminary data.</text>
</comment>
<accession>A0A4R5NS91</accession>
<evidence type="ECO:0000313" key="5">
    <source>
        <dbReference type="Proteomes" id="UP000294854"/>
    </source>
</evidence>
<dbReference type="STRING" id="1122149.FD44_GL000874"/>
<name>A0A4R5NS91_9LACO</name>
<dbReference type="GO" id="GO:0005960">
    <property type="term" value="C:glycine cleavage complex"/>
    <property type="evidence" value="ECO:0007669"/>
    <property type="project" value="InterPro"/>
</dbReference>
<keyword evidence="2" id="KW-0450">Lipoyl</keyword>
<dbReference type="PANTHER" id="PTHR11715">
    <property type="entry name" value="GLYCINE CLEAVAGE SYSTEM H PROTEIN"/>
    <property type="match status" value="1"/>
</dbReference>
<dbReference type="InterPro" id="IPR033753">
    <property type="entry name" value="GCV_H/Fam206"/>
</dbReference>
<dbReference type="Gene3D" id="2.40.50.100">
    <property type="match status" value="1"/>
</dbReference>
<dbReference type="CDD" id="cd06848">
    <property type="entry name" value="GCS_H"/>
    <property type="match status" value="1"/>
</dbReference>
<dbReference type="GO" id="GO:0009249">
    <property type="term" value="P:protein lipoylation"/>
    <property type="evidence" value="ECO:0007669"/>
    <property type="project" value="TreeGrafter"/>
</dbReference>
<dbReference type="Pfam" id="PF01597">
    <property type="entry name" value="GCV_H"/>
    <property type="match status" value="1"/>
</dbReference>
<dbReference type="OrthoDB" id="9796712at2"/>
<sequence>MQEQAKYLWTKDASGATRVGLTKAGQDELGNVTFAKLPEVGDKVEKGATLISLEAEKAVSDIESPISGEVSAVNPQLNDDVDALNSSNEADAWLVEIK</sequence>
<comment type="similarity">
    <text evidence="1">Belongs to the GcvH family.</text>
</comment>